<dbReference type="GO" id="GO:0043657">
    <property type="term" value="C:host cell"/>
    <property type="evidence" value="ECO:0007669"/>
    <property type="project" value="UniProtKB-SubCell"/>
</dbReference>
<keyword evidence="3" id="KW-0964">Secreted</keyword>
<comment type="subcellular location">
    <subcellularLocation>
        <location evidence="1">Host cell</location>
    </subcellularLocation>
    <subcellularLocation>
        <location evidence="2">Secreted</location>
    </subcellularLocation>
</comment>
<feature type="domain" description="Crinkler effector protein N-terminal" evidence="5">
    <location>
        <begin position="13"/>
        <end position="72"/>
    </location>
</feature>
<reference evidence="6" key="1">
    <citation type="journal article" date="2020" name="Fungal Divers.">
        <title>Resolving the Mortierellaceae phylogeny through synthesis of multi-gene phylogenetics and phylogenomics.</title>
        <authorList>
            <person name="Vandepol N."/>
            <person name="Liber J."/>
            <person name="Desiro A."/>
            <person name="Na H."/>
            <person name="Kennedy M."/>
            <person name="Barry K."/>
            <person name="Grigoriev I.V."/>
            <person name="Miller A.N."/>
            <person name="O'Donnell K."/>
            <person name="Stajich J.E."/>
            <person name="Bonito G."/>
        </authorList>
    </citation>
    <scope>NUCLEOTIDE SEQUENCE</scope>
    <source>
        <strain evidence="6">MES-2147</strain>
    </source>
</reference>
<evidence type="ECO:0000256" key="2">
    <source>
        <dbReference type="ARBA" id="ARBA00004613"/>
    </source>
</evidence>
<dbReference type="Pfam" id="PF20147">
    <property type="entry name" value="Crinkler"/>
    <property type="match status" value="1"/>
</dbReference>
<dbReference type="EMBL" id="JAAAHW010003933">
    <property type="protein sequence ID" value="KAF9979957.1"/>
    <property type="molecule type" value="Genomic_DNA"/>
</dbReference>
<evidence type="ECO:0000313" key="6">
    <source>
        <dbReference type="EMBL" id="KAF9979957.1"/>
    </source>
</evidence>
<evidence type="ECO:0000256" key="3">
    <source>
        <dbReference type="ARBA" id="ARBA00022525"/>
    </source>
</evidence>
<dbReference type="Proteomes" id="UP000749646">
    <property type="component" value="Unassembled WGS sequence"/>
</dbReference>
<dbReference type="OrthoDB" id="3068380at2759"/>
<dbReference type="Pfam" id="PF09820">
    <property type="entry name" value="AAA-ATPase_like"/>
    <property type="match status" value="1"/>
</dbReference>
<evidence type="ECO:0000259" key="5">
    <source>
        <dbReference type="Pfam" id="PF20147"/>
    </source>
</evidence>
<dbReference type="InterPro" id="IPR018631">
    <property type="entry name" value="AAA-ATPase-like_dom"/>
</dbReference>
<accession>A0A9P6M8J7</accession>
<evidence type="ECO:0000256" key="1">
    <source>
        <dbReference type="ARBA" id="ARBA00004340"/>
    </source>
</evidence>
<dbReference type="PANTHER" id="PTHR34825">
    <property type="entry name" value="CONSERVED PROTEIN, WITH A WEAK D-GALACTARATE DEHYDRATASE/ALTRONATE HYDROLASE DOMAIN"/>
    <property type="match status" value="1"/>
</dbReference>
<name>A0A9P6M8J7_9FUNG</name>
<keyword evidence="7" id="KW-1185">Reference proteome</keyword>
<dbReference type="GO" id="GO:0005576">
    <property type="term" value="C:extracellular region"/>
    <property type="evidence" value="ECO:0007669"/>
    <property type="project" value="UniProtKB-SubCell"/>
</dbReference>
<evidence type="ECO:0000259" key="4">
    <source>
        <dbReference type="Pfam" id="PF09820"/>
    </source>
</evidence>
<dbReference type="AlphaFoldDB" id="A0A9P6M8J7"/>
<protein>
    <recommendedName>
        <fullName evidence="8">AAA-ATPase-like domain-containing protein</fullName>
    </recommendedName>
</protein>
<organism evidence="6 7">
    <name type="scientific">Modicella reniformis</name>
    <dbReference type="NCBI Taxonomy" id="1440133"/>
    <lineage>
        <taxon>Eukaryota</taxon>
        <taxon>Fungi</taxon>
        <taxon>Fungi incertae sedis</taxon>
        <taxon>Mucoromycota</taxon>
        <taxon>Mortierellomycotina</taxon>
        <taxon>Mortierellomycetes</taxon>
        <taxon>Mortierellales</taxon>
        <taxon>Mortierellaceae</taxon>
        <taxon>Modicella</taxon>
    </lineage>
</organism>
<comment type="caution">
    <text evidence="6">The sequence shown here is derived from an EMBL/GenBank/DDBJ whole genome shotgun (WGS) entry which is preliminary data.</text>
</comment>
<dbReference type="InterPro" id="IPR045379">
    <property type="entry name" value="Crinkler_N"/>
</dbReference>
<evidence type="ECO:0000313" key="7">
    <source>
        <dbReference type="Proteomes" id="UP000749646"/>
    </source>
</evidence>
<sequence length="548" mass="61789">MHTSRFPRHANTLTLFCAVDGESNPFSVEVDPTKSFDVLKKTIKKERANFFSNIDADQLTLWKVSKKILSAATELSEVFKEGAPKKTLHIIVRLPQPGKRGRERKPETSQKFPKILGPTSISDTRISQTISEESTVGQSEQVLTLPRDLPSFLNWRAMAGTIFADKTPYIEALETWARSYRVVFLRPRRFGKSAFLNMLCAYYDLHNAGIFNDLFGPLFIGKNPTPSRNKPLVLKFELSSIDISRSFDEMVINFSKVINLVLKDFLTKYCEELGYPHVESTIDTSSASSSLQRVLGQSLFVGVDEYDAPANNSAFPGGKIGLGEEVLDKVQHIETFFNVNFFSILKQGCSDMSASNAGVVIDNNFKSEGFVANPEESTAVHSTTILKSISDVGEFSVSDLMDLIASGSIQSKIKTELWLFRYTQDWGKDRVLEAFLRTQDKISALQLQILEQNQLQRYMETIALGKAQGVLQRLRYFVFEARCLPVSVLDSIHDILIRASQIVSKDYPDLRERLETVADAMLGTDVLDADDTYVSRFNKDLHRRQEMH</sequence>
<gene>
    <name evidence="6" type="ORF">BGZ65_005752</name>
</gene>
<dbReference type="PANTHER" id="PTHR34825:SF2">
    <property type="entry name" value="AAA-ATPASE-LIKE DOMAIN-CONTAINING PROTEIN"/>
    <property type="match status" value="1"/>
</dbReference>
<feature type="domain" description="AAA-ATPase-like" evidence="4">
    <location>
        <begin position="159"/>
        <end position="314"/>
    </location>
</feature>
<evidence type="ECO:0008006" key="8">
    <source>
        <dbReference type="Google" id="ProtNLM"/>
    </source>
</evidence>
<proteinExistence type="predicted"/>